<evidence type="ECO:0000256" key="3">
    <source>
        <dbReference type="ARBA" id="ARBA00023152"/>
    </source>
</evidence>
<sequence>MLKTPLIIVNLKTYEKGFGNLGLALCKDMESVAQESGVCIAAAVNTVDIFAYSQATNIPIMAQHIDPINFGAHTGHSLPEAVLNAGAVGTLINHAERQIDEEKISATISRSRDSNLTTILCTADIDKTISGAKLGPDMIAIEPPELIGGDISVSTANPEIISETVSKVSEISNNIKILCGAGVKTRDDVSKAFELGVDGILLASGVVLSDNPRKILHELVLGIV</sequence>
<dbReference type="EC" id="5.3.1.1" evidence="5"/>
<dbReference type="EMBL" id="MIYU01000001">
    <property type="protein sequence ID" value="OIR20238.1"/>
    <property type="molecule type" value="Genomic_DNA"/>
</dbReference>
<feature type="binding site" evidence="5">
    <location>
        <begin position="203"/>
        <end position="204"/>
    </location>
    <ligand>
        <name>substrate</name>
    </ligand>
</feature>
<dbReference type="CDD" id="cd00311">
    <property type="entry name" value="TIM"/>
    <property type="match status" value="1"/>
</dbReference>
<gene>
    <name evidence="5" type="primary">tpiA</name>
    <name evidence="6" type="ORF">BEU04_00020</name>
</gene>
<comment type="pathway">
    <text evidence="5">Carbohydrate degradation; glycolysis; D-glyceraldehyde 3-phosphate from glycerone phosphate: step 1/1.</text>
</comment>
<comment type="similarity">
    <text evidence="5">Belongs to the triosephosphate isomerase family.</text>
</comment>
<name>A0A1J5U7H4_9ARCH</name>
<dbReference type="PROSITE" id="PS51440">
    <property type="entry name" value="TIM_2"/>
    <property type="match status" value="1"/>
</dbReference>
<feature type="active site" description="Electrophile" evidence="5">
    <location>
        <position position="94"/>
    </location>
</feature>
<dbReference type="GO" id="GO:0005737">
    <property type="term" value="C:cytoplasm"/>
    <property type="evidence" value="ECO:0007669"/>
    <property type="project" value="UniProtKB-SubCell"/>
</dbReference>
<feature type="binding site" evidence="5">
    <location>
        <position position="182"/>
    </location>
    <ligand>
        <name>substrate</name>
    </ligand>
</feature>
<dbReference type="UniPathway" id="UPA00138"/>
<dbReference type="Pfam" id="PF00121">
    <property type="entry name" value="TIM"/>
    <property type="match status" value="1"/>
</dbReference>
<dbReference type="GO" id="GO:0006096">
    <property type="term" value="P:glycolytic process"/>
    <property type="evidence" value="ECO:0007669"/>
    <property type="project" value="UniProtKB-UniRule"/>
</dbReference>
<reference evidence="6 7" key="1">
    <citation type="submission" date="2016-08" db="EMBL/GenBank/DDBJ databases">
        <title>New Insights into Marine Group III Euryarchaeota, from dark to light.</title>
        <authorList>
            <person name="Haro-Moreno J.M."/>
            <person name="Rodriguez-Valera F."/>
            <person name="Lopez-Garcia P."/>
            <person name="Moreira D."/>
            <person name="Martin-Cuadrado A.B."/>
        </authorList>
    </citation>
    <scope>NUCLEOTIDE SEQUENCE [LARGE SCALE GENOMIC DNA]</scope>
    <source>
        <strain evidence="6">CG-Bathy1</strain>
    </source>
</reference>
<evidence type="ECO:0000313" key="7">
    <source>
        <dbReference type="Proteomes" id="UP000183815"/>
    </source>
</evidence>
<dbReference type="Gene3D" id="3.20.20.70">
    <property type="entry name" value="Aldolase class I"/>
    <property type="match status" value="1"/>
</dbReference>
<keyword evidence="2 5" id="KW-0963">Cytoplasm</keyword>
<feature type="binding site" evidence="5">
    <location>
        <begin position="10"/>
        <end position="12"/>
    </location>
    <ligand>
        <name>substrate</name>
    </ligand>
</feature>
<comment type="subunit">
    <text evidence="5">Homotetramer; dimer of dimers.</text>
</comment>
<dbReference type="HAMAP" id="MF_00147_A">
    <property type="entry name" value="TIM_A"/>
    <property type="match status" value="1"/>
</dbReference>
<evidence type="ECO:0000256" key="4">
    <source>
        <dbReference type="ARBA" id="ARBA00023235"/>
    </source>
</evidence>
<dbReference type="InterPro" id="IPR022891">
    <property type="entry name" value="Triosephosphate_isomerase_arc"/>
</dbReference>
<dbReference type="InterPro" id="IPR000652">
    <property type="entry name" value="Triosephosphate_isomerase"/>
</dbReference>
<dbReference type="InterPro" id="IPR013785">
    <property type="entry name" value="Aldolase_TIM"/>
</dbReference>
<proteinExistence type="inferred from homology"/>
<evidence type="ECO:0000256" key="2">
    <source>
        <dbReference type="ARBA" id="ARBA00022490"/>
    </source>
</evidence>
<dbReference type="SUPFAM" id="SSF51351">
    <property type="entry name" value="Triosephosphate isomerase (TIM)"/>
    <property type="match status" value="1"/>
</dbReference>
<dbReference type="GO" id="GO:0004807">
    <property type="term" value="F:triose-phosphate isomerase activity"/>
    <property type="evidence" value="ECO:0007669"/>
    <property type="project" value="UniProtKB-UniRule"/>
</dbReference>
<dbReference type="InterPro" id="IPR035990">
    <property type="entry name" value="TIM_sf"/>
</dbReference>
<feature type="binding site" evidence="5">
    <location>
        <position position="147"/>
    </location>
    <ligand>
        <name>substrate</name>
    </ligand>
</feature>
<keyword evidence="4 5" id="KW-0413">Isomerase</keyword>
<keyword evidence="1 5" id="KW-0312">Gluconeogenesis</keyword>
<dbReference type="Proteomes" id="UP000183815">
    <property type="component" value="Unassembled WGS sequence"/>
</dbReference>
<dbReference type="GO" id="GO:0006094">
    <property type="term" value="P:gluconeogenesis"/>
    <property type="evidence" value="ECO:0007669"/>
    <property type="project" value="UniProtKB-UniRule"/>
</dbReference>
<dbReference type="NCBIfam" id="NF003302">
    <property type="entry name" value="PRK04302.1"/>
    <property type="match status" value="1"/>
</dbReference>
<comment type="subcellular location">
    <subcellularLocation>
        <location evidence="5">Cytoplasm</location>
    </subcellularLocation>
</comment>
<organism evidence="6 7">
    <name type="scientific">Marine Group III euryarchaeote CG-Bathy1</name>
    <dbReference type="NCBI Taxonomy" id="1889001"/>
    <lineage>
        <taxon>Archaea</taxon>
        <taxon>Methanobacteriati</taxon>
        <taxon>Thermoplasmatota</taxon>
        <taxon>Thermoplasmata</taxon>
        <taxon>Candidatus Thermoprofundales</taxon>
    </lineage>
</organism>
<accession>A0A1J5U7H4</accession>
<evidence type="ECO:0000256" key="1">
    <source>
        <dbReference type="ARBA" id="ARBA00022432"/>
    </source>
</evidence>
<evidence type="ECO:0000313" key="6">
    <source>
        <dbReference type="EMBL" id="OIR20238.1"/>
    </source>
</evidence>
<dbReference type="AlphaFoldDB" id="A0A1J5U7H4"/>
<evidence type="ECO:0000256" key="5">
    <source>
        <dbReference type="HAMAP-Rule" id="MF_00147"/>
    </source>
</evidence>
<comment type="catalytic activity">
    <reaction evidence="5">
        <text>D-glyceraldehyde 3-phosphate = dihydroxyacetone phosphate</text>
        <dbReference type="Rhea" id="RHEA:18585"/>
        <dbReference type="ChEBI" id="CHEBI:57642"/>
        <dbReference type="ChEBI" id="CHEBI:59776"/>
        <dbReference type="EC" id="5.3.1.1"/>
    </reaction>
</comment>
<comment type="pathway">
    <text evidence="5">Carbohydrate biosynthesis; gluconeogenesis.</text>
</comment>
<comment type="function">
    <text evidence="5">Involved in the gluconeogenesis. Catalyzes stereospecifically the conversion of dihydroxyacetone phosphate (DHAP) to D-glyceraldehyde-3-phosphate (G3P).</text>
</comment>
<keyword evidence="3 5" id="KW-0324">Glycolysis</keyword>
<dbReference type="NCBIfam" id="TIGR00419">
    <property type="entry name" value="tim"/>
    <property type="match status" value="1"/>
</dbReference>
<feature type="active site" description="Proton acceptor" evidence="5">
    <location>
        <position position="142"/>
    </location>
</feature>
<comment type="caution">
    <text evidence="6">The sequence shown here is derived from an EMBL/GenBank/DDBJ whole genome shotgun (WGS) entry which is preliminary data.</text>
</comment>
<protein>
    <recommendedName>
        <fullName evidence="5">Triosephosphate isomerase</fullName>
        <shortName evidence="5">TIM</shortName>
        <shortName evidence="5">TPI</shortName>
        <ecNumber evidence="5">5.3.1.1</ecNumber>
    </recommendedName>
    <alternativeName>
        <fullName evidence="5">Triose-phosphate isomerase</fullName>
    </alternativeName>
</protein>
<dbReference type="UniPathway" id="UPA00109">
    <property type="reaction ID" value="UER00189"/>
</dbReference>